<organism evidence="1 2">
    <name type="scientific">Pyropia yezoensis</name>
    <name type="common">Susabi-nori</name>
    <name type="synonym">Porphyra yezoensis</name>
    <dbReference type="NCBI Taxonomy" id="2788"/>
    <lineage>
        <taxon>Eukaryota</taxon>
        <taxon>Rhodophyta</taxon>
        <taxon>Bangiophyceae</taxon>
        <taxon>Bangiales</taxon>
        <taxon>Bangiaceae</taxon>
        <taxon>Pyropia</taxon>
    </lineage>
</organism>
<gene>
    <name evidence="1" type="ORF">I4F81_000615</name>
</gene>
<keyword evidence="2" id="KW-1185">Reference proteome</keyword>
<accession>A0ACC3BJ86</accession>
<evidence type="ECO:0000313" key="1">
    <source>
        <dbReference type="EMBL" id="KAK1858001.1"/>
    </source>
</evidence>
<dbReference type="EMBL" id="CM020618">
    <property type="protein sequence ID" value="KAK1858001.1"/>
    <property type="molecule type" value="Genomic_DNA"/>
</dbReference>
<comment type="caution">
    <text evidence="1">The sequence shown here is derived from an EMBL/GenBank/DDBJ whole genome shotgun (WGS) entry which is preliminary data.</text>
</comment>
<protein>
    <submittedName>
        <fullName evidence="1">Uncharacterized protein</fullName>
    </submittedName>
</protein>
<evidence type="ECO:0000313" key="2">
    <source>
        <dbReference type="Proteomes" id="UP000798662"/>
    </source>
</evidence>
<dbReference type="Proteomes" id="UP000798662">
    <property type="component" value="Chromosome 1"/>
</dbReference>
<proteinExistence type="predicted"/>
<name>A0ACC3BJ86_PYRYE</name>
<reference evidence="1" key="1">
    <citation type="submission" date="2019-11" db="EMBL/GenBank/DDBJ databases">
        <title>Nori genome reveals adaptations in red seaweeds to the harsh intertidal environment.</title>
        <authorList>
            <person name="Wang D."/>
            <person name="Mao Y."/>
        </authorList>
    </citation>
    <scope>NUCLEOTIDE SEQUENCE</scope>
    <source>
        <tissue evidence="1">Gametophyte</tissue>
    </source>
</reference>
<sequence length="113" mass="11665">MASRLKSLATLAQSAAASELVVKSPTATAFEATTSLRRQYVASTLNAMPARVDAAAAEWASLKAKVKDQSFTVADVTAGAVVGMELYACYIIGPSCVQPTATRSDNDPTSHGG</sequence>